<dbReference type="InterPro" id="IPR038763">
    <property type="entry name" value="DHH_sf"/>
</dbReference>
<evidence type="ECO:0000259" key="1">
    <source>
        <dbReference type="Pfam" id="PF01368"/>
    </source>
</evidence>
<evidence type="ECO:0000259" key="2">
    <source>
        <dbReference type="Pfam" id="PF02272"/>
    </source>
</evidence>
<name>B1I387_DESAP</name>
<protein>
    <submittedName>
        <fullName evidence="3">Phosphoesterase, RecJ domain protein</fullName>
    </submittedName>
</protein>
<dbReference type="Gene3D" id="3.90.1640.10">
    <property type="entry name" value="inorganic pyrophosphatase (n-terminal core)"/>
    <property type="match status" value="1"/>
</dbReference>
<dbReference type="AlphaFoldDB" id="B1I387"/>
<feature type="domain" description="DHHA1" evidence="2">
    <location>
        <begin position="243"/>
        <end position="314"/>
    </location>
</feature>
<reference evidence="3 4" key="2">
    <citation type="journal article" date="2008" name="Science">
        <title>Environmental genomics reveals a single-species ecosystem deep within Earth.</title>
        <authorList>
            <person name="Chivian D."/>
            <person name="Brodie E.L."/>
            <person name="Alm E.J."/>
            <person name="Culley D.E."/>
            <person name="Dehal P.S."/>
            <person name="Desantis T.Z."/>
            <person name="Gihring T.M."/>
            <person name="Lapidus A."/>
            <person name="Lin L.H."/>
            <person name="Lowry S.R."/>
            <person name="Moser D.P."/>
            <person name="Richardson P.M."/>
            <person name="Southam G."/>
            <person name="Wanger G."/>
            <person name="Pratt L.M."/>
            <person name="Andersen G.L."/>
            <person name="Hazen T.C."/>
            <person name="Brockman F.J."/>
            <person name="Arkin A.P."/>
            <person name="Onstott T.C."/>
        </authorList>
    </citation>
    <scope>NUCLEOTIDE SEQUENCE [LARGE SCALE GENOMIC DNA]</scope>
    <source>
        <strain evidence="3 4">MP104C</strain>
    </source>
</reference>
<dbReference type="GO" id="GO:0003676">
    <property type="term" value="F:nucleic acid binding"/>
    <property type="evidence" value="ECO:0007669"/>
    <property type="project" value="InterPro"/>
</dbReference>
<dbReference type="InterPro" id="IPR003156">
    <property type="entry name" value="DHHA1_dom"/>
</dbReference>
<evidence type="ECO:0000313" key="3">
    <source>
        <dbReference type="EMBL" id="ACA59441.1"/>
    </source>
</evidence>
<dbReference type="Proteomes" id="UP000008544">
    <property type="component" value="Chromosome"/>
</dbReference>
<gene>
    <name evidence="3" type="ordered locus">Daud_0928</name>
</gene>
<dbReference type="RefSeq" id="WP_012302027.1">
    <property type="nucleotide sequence ID" value="NC_010424.1"/>
</dbReference>
<dbReference type="Pfam" id="PF02272">
    <property type="entry name" value="DHHA1"/>
    <property type="match status" value="1"/>
</dbReference>
<proteinExistence type="predicted"/>
<dbReference type="OrthoDB" id="9803668at2"/>
<feature type="domain" description="DDH" evidence="1">
    <location>
        <begin position="21"/>
        <end position="161"/>
    </location>
</feature>
<sequence>MGNKSLAAVAAELRRAVRPVLAGHVMPDGDSIGSTLALGLMLEQLGKTVQMVSQDPIPATYRFLPGVERIHIGTVPDADYDYLVTLDCSVPERLGPDVKPLLSRPGIRVVNIDHHISTGPFADFNHIDPTAAAVGEIVFDLAEPLGVEITVDIGTCLYVAIATDTGSFRYENTTAGTHRRIARLMEMGLDAAAVNTRIYDEKPLAAIRLLHQVLGTLALSAGGRIAWLRLTRAMEAEYGEEVDVEDLINYARRISGVEVGILFRELPEGQIKVGFRSKRAVDVAALASAFGGGGHPRAAGCRFEGELAEAERQVLGATERVVAEAFDGRSP</sequence>
<dbReference type="STRING" id="477974.Daud_0928"/>
<dbReference type="Pfam" id="PF01368">
    <property type="entry name" value="DHH"/>
    <property type="match status" value="1"/>
</dbReference>
<dbReference type="KEGG" id="dau:Daud_0928"/>
<dbReference type="PANTHER" id="PTHR47618:SF1">
    <property type="entry name" value="BIFUNCTIONAL OLIGORIBONUCLEASE AND PAP PHOSPHATASE NRNA"/>
    <property type="match status" value="1"/>
</dbReference>
<dbReference type="Gene3D" id="3.10.310.30">
    <property type="match status" value="1"/>
</dbReference>
<evidence type="ECO:0000313" key="4">
    <source>
        <dbReference type="Proteomes" id="UP000008544"/>
    </source>
</evidence>
<dbReference type="eggNOG" id="COG0618">
    <property type="taxonomic scope" value="Bacteria"/>
</dbReference>
<reference evidence="4" key="1">
    <citation type="submission" date="2007-10" db="EMBL/GenBank/DDBJ databases">
        <title>Complete sequence of chromosome of Desulforudis audaxviator MP104C.</title>
        <authorList>
            <person name="Copeland A."/>
            <person name="Lucas S."/>
            <person name="Lapidus A."/>
            <person name="Barry K."/>
            <person name="Glavina del Rio T."/>
            <person name="Dalin E."/>
            <person name="Tice H."/>
            <person name="Bruce D."/>
            <person name="Pitluck S."/>
            <person name="Lowry S.R."/>
            <person name="Larimer F."/>
            <person name="Land M.L."/>
            <person name="Hauser L."/>
            <person name="Kyrpides N."/>
            <person name="Ivanova N.N."/>
            <person name="Richardson P."/>
        </authorList>
    </citation>
    <scope>NUCLEOTIDE SEQUENCE [LARGE SCALE GENOMIC DNA]</scope>
    <source>
        <strain evidence="4">MP104C</strain>
    </source>
</reference>
<dbReference type="InterPro" id="IPR051319">
    <property type="entry name" value="Oligoribo/pAp-PDE_c-di-AMP_PDE"/>
</dbReference>
<dbReference type="PANTHER" id="PTHR47618">
    <property type="entry name" value="BIFUNCTIONAL OLIGORIBONUCLEASE AND PAP PHOSPHATASE NRNA"/>
    <property type="match status" value="1"/>
</dbReference>
<dbReference type="SUPFAM" id="SSF64182">
    <property type="entry name" value="DHH phosphoesterases"/>
    <property type="match status" value="1"/>
</dbReference>
<organism evidence="3 4">
    <name type="scientific">Desulforudis audaxviator (strain MP104C)</name>
    <dbReference type="NCBI Taxonomy" id="477974"/>
    <lineage>
        <taxon>Bacteria</taxon>
        <taxon>Bacillati</taxon>
        <taxon>Bacillota</taxon>
        <taxon>Clostridia</taxon>
        <taxon>Thermoanaerobacterales</taxon>
        <taxon>Candidatus Desulforudaceae</taxon>
        <taxon>Candidatus Desulforudis</taxon>
    </lineage>
</organism>
<keyword evidence="4" id="KW-1185">Reference proteome</keyword>
<accession>B1I387</accession>
<dbReference type="HOGENOM" id="CLU_039720_0_0_9"/>
<dbReference type="InterPro" id="IPR001667">
    <property type="entry name" value="DDH_dom"/>
</dbReference>
<dbReference type="EMBL" id="CP000860">
    <property type="protein sequence ID" value="ACA59441.1"/>
    <property type="molecule type" value="Genomic_DNA"/>
</dbReference>